<dbReference type="EMBL" id="JAUTDP010000001">
    <property type="protein sequence ID" value="KAK3402455.1"/>
    <property type="molecule type" value="Genomic_DNA"/>
</dbReference>
<evidence type="ECO:0000256" key="1">
    <source>
        <dbReference type="SAM" id="SignalP"/>
    </source>
</evidence>
<accession>A0AAE0PM37</accession>
<proteinExistence type="predicted"/>
<keyword evidence="3" id="KW-1185">Reference proteome</keyword>
<organism evidence="2 3">
    <name type="scientific">Sordaria brevicollis</name>
    <dbReference type="NCBI Taxonomy" id="83679"/>
    <lineage>
        <taxon>Eukaryota</taxon>
        <taxon>Fungi</taxon>
        <taxon>Dikarya</taxon>
        <taxon>Ascomycota</taxon>
        <taxon>Pezizomycotina</taxon>
        <taxon>Sordariomycetes</taxon>
        <taxon>Sordariomycetidae</taxon>
        <taxon>Sordariales</taxon>
        <taxon>Sordariaceae</taxon>
        <taxon>Sordaria</taxon>
    </lineage>
</organism>
<dbReference type="AlphaFoldDB" id="A0AAE0PM37"/>
<evidence type="ECO:0000313" key="3">
    <source>
        <dbReference type="Proteomes" id="UP001281003"/>
    </source>
</evidence>
<dbReference type="Proteomes" id="UP001281003">
    <property type="component" value="Unassembled WGS sequence"/>
</dbReference>
<reference evidence="2" key="1">
    <citation type="journal article" date="2023" name="Mol. Phylogenet. Evol.">
        <title>Genome-scale phylogeny and comparative genomics of the fungal order Sordariales.</title>
        <authorList>
            <person name="Hensen N."/>
            <person name="Bonometti L."/>
            <person name="Westerberg I."/>
            <person name="Brannstrom I.O."/>
            <person name="Guillou S."/>
            <person name="Cros-Aarteil S."/>
            <person name="Calhoun S."/>
            <person name="Haridas S."/>
            <person name="Kuo A."/>
            <person name="Mondo S."/>
            <person name="Pangilinan J."/>
            <person name="Riley R."/>
            <person name="LaButti K."/>
            <person name="Andreopoulos B."/>
            <person name="Lipzen A."/>
            <person name="Chen C."/>
            <person name="Yan M."/>
            <person name="Daum C."/>
            <person name="Ng V."/>
            <person name="Clum A."/>
            <person name="Steindorff A."/>
            <person name="Ohm R.A."/>
            <person name="Martin F."/>
            <person name="Silar P."/>
            <person name="Natvig D.O."/>
            <person name="Lalanne C."/>
            <person name="Gautier V."/>
            <person name="Ament-Velasquez S.L."/>
            <person name="Kruys A."/>
            <person name="Hutchinson M.I."/>
            <person name="Powell A.J."/>
            <person name="Barry K."/>
            <person name="Miller A.N."/>
            <person name="Grigoriev I.V."/>
            <person name="Debuchy R."/>
            <person name="Gladieux P."/>
            <person name="Hiltunen Thoren M."/>
            <person name="Johannesson H."/>
        </authorList>
    </citation>
    <scope>NUCLEOTIDE SEQUENCE</scope>
    <source>
        <strain evidence="2">FGSC 1904</strain>
    </source>
</reference>
<protein>
    <recommendedName>
        <fullName evidence="4">Signal peptide-containing protein</fullName>
    </recommendedName>
</protein>
<feature type="chain" id="PRO_5041911693" description="Signal peptide-containing protein" evidence="1">
    <location>
        <begin position="20"/>
        <end position="94"/>
    </location>
</feature>
<evidence type="ECO:0000313" key="2">
    <source>
        <dbReference type="EMBL" id="KAK3402455.1"/>
    </source>
</evidence>
<name>A0AAE0PM37_SORBR</name>
<keyword evidence="1" id="KW-0732">Signal</keyword>
<evidence type="ECO:0008006" key="4">
    <source>
        <dbReference type="Google" id="ProtNLM"/>
    </source>
</evidence>
<feature type="signal peptide" evidence="1">
    <location>
        <begin position="1"/>
        <end position="19"/>
    </location>
</feature>
<reference evidence="2" key="2">
    <citation type="submission" date="2023-07" db="EMBL/GenBank/DDBJ databases">
        <authorList>
            <consortium name="Lawrence Berkeley National Laboratory"/>
            <person name="Haridas S."/>
            <person name="Hensen N."/>
            <person name="Bonometti L."/>
            <person name="Westerberg I."/>
            <person name="Brannstrom I.O."/>
            <person name="Guillou S."/>
            <person name="Cros-Aarteil S."/>
            <person name="Calhoun S."/>
            <person name="Kuo A."/>
            <person name="Mondo S."/>
            <person name="Pangilinan J."/>
            <person name="Riley R."/>
            <person name="LaButti K."/>
            <person name="Andreopoulos B."/>
            <person name="Lipzen A."/>
            <person name="Chen C."/>
            <person name="Yanf M."/>
            <person name="Daum C."/>
            <person name="Ng V."/>
            <person name="Clum A."/>
            <person name="Steindorff A."/>
            <person name="Ohm R."/>
            <person name="Martin F."/>
            <person name="Silar P."/>
            <person name="Natvig D."/>
            <person name="Lalanne C."/>
            <person name="Gautier V."/>
            <person name="Ament-velasquez S.L."/>
            <person name="Kruys A."/>
            <person name="Hutchinson M.I."/>
            <person name="Powell A.J."/>
            <person name="Barry K."/>
            <person name="Miller A.N."/>
            <person name="Grigoriev I.V."/>
            <person name="Debuchy R."/>
            <person name="Gladieux P."/>
            <person name="Thoren M.H."/>
            <person name="Johannesson H."/>
        </authorList>
    </citation>
    <scope>NUCLEOTIDE SEQUENCE</scope>
    <source>
        <strain evidence="2">FGSC 1904</strain>
    </source>
</reference>
<comment type="caution">
    <text evidence="2">The sequence shown here is derived from an EMBL/GenBank/DDBJ whole genome shotgun (WGS) entry which is preliminary data.</text>
</comment>
<sequence>MQFFVILETLALLATGALAMPNNVEAADLTARDGNLEARVNCGQILPACNGGRVVGQTNCRCKGQKETCDLWTCPGGKPNVMVCGQAGTGCVWI</sequence>
<gene>
    <name evidence="2" type="ORF">B0T20DRAFT_427844</name>
</gene>